<evidence type="ECO:0000259" key="5">
    <source>
        <dbReference type="PROSITE" id="PS50937"/>
    </source>
</evidence>
<evidence type="ECO:0000256" key="4">
    <source>
        <dbReference type="ARBA" id="ARBA00023163"/>
    </source>
</evidence>
<dbReference type="PANTHER" id="PTHR30204">
    <property type="entry name" value="REDOX-CYCLING DRUG-SENSING TRANSCRIPTIONAL ACTIVATOR SOXR"/>
    <property type="match status" value="1"/>
</dbReference>
<organism evidence="6 7">
    <name type="scientific">Abyssibacter profundi</name>
    <dbReference type="NCBI Taxonomy" id="2182787"/>
    <lineage>
        <taxon>Bacteria</taxon>
        <taxon>Pseudomonadati</taxon>
        <taxon>Pseudomonadota</taxon>
        <taxon>Gammaproteobacteria</taxon>
        <taxon>Chromatiales</taxon>
        <taxon>Oceanococcaceae</taxon>
        <taxon>Abyssibacter</taxon>
    </lineage>
</organism>
<dbReference type="PROSITE" id="PS00552">
    <property type="entry name" value="HTH_MERR_1"/>
    <property type="match status" value="1"/>
</dbReference>
<dbReference type="InterPro" id="IPR047057">
    <property type="entry name" value="MerR_fam"/>
</dbReference>
<dbReference type="Pfam" id="PF13411">
    <property type="entry name" value="MerR_1"/>
    <property type="match status" value="1"/>
</dbReference>
<evidence type="ECO:0000256" key="1">
    <source>
        <dbReference type="ARBA" id="ARBA00022491"/>
    </source>
</evidence>
<sequence length="191" mass="21156">MQQLDAAIAPTNPPVVSHVDFRCVGACIAVLLGNLRATMQSVTVTRSSPRNQATTMSATTSITIGDAARRSGISPESIRHYERIGLLPSPVRGDNGYRYFSQETLDRLATIRAWRDIGMSLDEIRELSAATEGEEMRCETVQRQLLAHADEVRSRIQSLKALESRLRRLASECDPSRDECPVVRQMGRSSL</sequence>
<evidence type="ECO:0000256" key="3">
    <source>
        <dbReference type="ARBA" id="ARBA00023125"/>
    </source>
</evidence>
<keyword evidence="3" id="KW-0238">DNA-binding</keyword>
<accession>A0A363UJZ4</accession>
<dbReference type="Gene3D" id="1.10.1660.10">
    <property type="match status" value="1"/>
</dbReference>
<dbReference type="GO" id="GO:0003700">
    <property type="term" value="F:DNA-binding transcription factor activity"/>
    <property type="evidence" value="ECO:0007669"/>
    <property type="project" value="InterPro"/>
</dbReference>
<comment type="caution">
    <text evidence="6">The sequence shown here is derived from an EMBL/GenBank/DDBJ whole genome shotgun (WGS) entry which is preliminary data.</text>
</comment>
<dbReference type="InterPro" id="IPR009061">
    <property type="entry name" value="DNA-bd_dom_put_sf"/>
</dbReference>
<evidence type="ECO:0000256" key="2">
    <source>
        <dbReference type="ARBA" id="ARBA00023015"/>
    </source>
</evidence>
<evidence type="ECO:0000313" key="7">
    <source>
        <dbReference type="Proteomes" id="UP000251800"/>
    </source>
</evidence>
<dbReference type="SMART" id="SM00422">
    <property type="entry name" value="HTH_MERR"/>
    <property type="match status" value="1"/>
</dbReference>
<feature type="domain" description="HTH merR-type" evidence="5">
    <location>
        <begin position="61"/>
        <end position="130"/>
    </location>
</feature>
<dbReference type="PROSITE" id="PS50937">
    <property type="entry name" value="HTH_MERR_2"/>
    <property type="match status" value="1"/>
</dbReference>
<dbReference type="OrthoDB" id="9808480at2"/>
<dbReference type="AlphaFoldDB" id="A0A363UJZ4"/>
<protein>
    <recommendedName>
        <fullName evidence="5">HTH merR-type domain-containing protein</fullName>
    </recommendedName>
</protein>
<name>A0A363UJZ4_9GAMM</name>
<reference evidence="6 7" key="1">
    <citation type="submission" date="2018-05" db="EMBL/GenBank/DDBJ databases">
        <title>Abyssibacter profundi OUC007T gen. nov., sp. nov, a marine bacterium isolated from seawater of the Mariana Trench.</title>
        <authorList>
            <person name="Zhou S."/>
        </authorList>
    </citation>
    <scope>NUCLEOTIDE SEQUENCE [LARGE SCALE GENOMIC DNA]</scope>
    <source>
        <strain evidence="6 7">OUC007</strain>
    </source>
</reference>
<dbReference type="EMBL" id="QEQK01000008">
    <property type="protein sequence ID" value="PWN55748.1"/>
    <property type="molecule type" value="Genomic_DNA"/>
</dbReference>
<keyword evidence="1" id="KW-0678">Repressor</keyword>
<dbReference type="PANTHER" id="PTHR30204:SF69">
    <property type="entry name" value="MERR-FAMILY TRANSCRIPTIONAL REGULATOR"/>
    <property type="match status" value="1"/>
</dbReference>
<dbReference type="GO" id="GO:0003677">
    <property type="term" value="F:DNA binding"/>
    <property type="evidence" value="ECO:0007669"/>
    <property type="project" value="UniProtKB-KW"/>
</dbReference>
<dbReference type="SUPFAM" id="SSF46955">
    <property type="entry name" value="Putative DNA-binding domain"/>
    <property type="match status" value="1"/>
</dbReference>
<evidence type="ECO:0000313" key="6">
    <source>
        <dbReference type="EMBL" id="PWN55748.1"/>
    </source>
</evidence>
<dbReference type="PRINTS" id="PR00040">
    <property type="entry name" value="HTHMERR"/>
</dbReference>
<keyword evidence="2" id="KW-0805">Transcription regulation</keyword>
<proteinExistence type="predicted"/>
<dbReference type="InterPro" id="IPR000551">
    <property type="entry name" value="MerR-type_HTH_dom"/>
</dbReference>
<keyword evidence="7" id="KW-1185">Reference proteome</keyword>
<dbReference type="Proteomes" id="UP000251800">
    <property type="component" value="Unassembled WGS sequence"/>
</dbReference>
<gene>
    <name evidence="6" type="ORF">DEH80_09985</name>
</gene>
<keyword evidence="4" id="KW-0804">Transcription</keyword>